<keyword evidence="6" id="KW-1185">Reference proteome</keyword>
<feature type="DNA-binding region" description="HMG box" evidence="2">
    <location>
        <begin position="26"/>
        <end position="124"/>
    </location>
</feature>
<dbReference type="InterPro" id="IPR050342">
    <property type="entry name" value="HMGB"/>
</dbReference>
<gene>
    <name evidence="5" type="ORF">SEMRO_1220_G253560.1</name>
</gene>
<accession>A0A9N8HQQ2</accession>
<dbReference type="SMART" id="SM00398">
    <property type="entry name" value="HMG"/>
    <property type="match status" value="1"/>
</dbReference>
<evidence type="ECO:0000256" key="1">
    <source>
        <dbReference type="ARBA" id="ARBA00023125"/>
    </source>
</evidence>
<dbReference type="GO" id="GO:0003677">
    <property type="term" value="F:DNA binding"/>
    <property type="evidence" value="ECO:0007669"/>
    <property type="project" value="UniProtKB-UniRule"/>
</dbReference>
<evidence type="ECO:0000259" key="4">
    <source>
        <dbReference type="PROSITE" id="PS50118"/>
    </source>
</evidence>
<evidence type="ECO:0000256" key="3">
    <source>
        <dbReference type="SAM" id="MobiDB-lite"/>
    </source>
</evidence>
<dbReference type="OrthoDB" id="1919336at2759"/>
<keyword evidence="2" id="KW-0539">Nucleus</keyword>
<dbReference type="PANTHER" id="PTHR48112:SF15">
    <property type="entry name" value="HMG BOX DOMAIN-CONTAINING PROTEIN"/>
    <property type="match status" value="1"/>
</dbReference>
<dbReference type="Pfam" id="PF00505">
    <property type="entry name" value="HMG_box"/>
    <property type="match status" value="1"/>
</dbReference>
<feature type="region of interest" description="Disordered" evidence="3">
    <location>
        <begin position="119"/>
        <end position="171"/>
    </location>
</feature>
<evidence type="ECO:0000256" key="2">
    <source>
        <dbReference type="PROSITE-ProRule" id="PRU00267"/>
    </source>
</evidence>
<name>A0A9N8HQQ2_9STRA</name>
<reference evidence="5" key="1">
    <citation type="submission" date="2020-06" db="EMBL/GenBank/DDBJ databases">
        <authorList>
            <consortium name="Plant Systems Biology data submission"/>
        </authorList>
    </citation>
    <scope>NUCLEOTIDE SEQUENCE</scope>
    <source>
        <strain evidence="5">D6</strain>
    </source>
</reference>
<feature type="domain" description="HMG box" evidence="4">
    <location>
        <begin position="26"/>
        <end position="124"/>
    </location>
</feature>
<feature type="compositionally biased region" description="Basic residues" evidence="3">
    <location>
        <begin position="16"/>
        <end position="28"/>
    </location>
</feature>
<feature type="compositionally biased region" description="Basic and acidic residues" evidence="3">
    <location>
        <begin position="1"/>
        <end position="10"/>
    </location>
</feature>
<dbReference type="InterPro" id="IPR036910">
    <property type="entry name" value="HMG_box_dom_sf"/>
</dbReference>
<sequence>MSSEKARDKIPAAIKRPTKKKPKDKPKRPLSAYNYFFKEERQKILKYVLAEDPSVVENDPNSDDYIDDAMFKRLKKEGNKVSFDEMGKIIGARWKNIDPDRLAKYSELASEDAERYKKEMKSYNSRQEAKMRSEAVKPPSSTAYSHGGSPGRGASRPEMAAPAGPHGMDPRAAHGYDMQSAFGNPAMAGGYGYGMDAYGYGMGASMYGYAGYPPMAGSPEQMYAQGGMYPQQMYGQYQQMPPGYDQGYGYPVDQYGQPYPPQGYGAP</sequence>
<keyword evidence="1 2" id="KW-0238">DNA-binding</keyword>
<feature type="region of interest" description="Disordered" evidence="3">
    <location>
        <begin position="1"/>
        <end position="29"/>
    </location>
</feature>
<dbReference type="Proteomes" id="UP001153069">
    <property type="component" value="Unassembled WGS sequence"/>
</dbReference>
<evidence type="ECO:0000313" key="6">
    <source>
        <dbReference type="Proteomes" id="UP001153069"/>
    </source>
</evidence>
<protein>
    <submittedName>
        <fullName evidence="5">High mobility group</fullName>
    </submittedName>
</protein>
<evidence type="ECO:0000313" key="5">
    <source>
        <dbReference type="EMBL" id="CAB9521667.1"/>
    </source>
</evidence>
<dbReference type="AlphaFoldDB" id="A0A9N8HQQ2"/>
<comment type="caution">
    <text evidence="5">The sequence shown here is derived from an EMBL/GenBank/DDBJ whole genome shotgun (WGS) entry which is preliminary data.</text>
</comment>
<dbReference type="SUPFAM" id="SSF47095">
    <property type="entry name" value="HMG-box"/>
    <property type="match status" value="1"/>
</dbReference>
<feature type="compositionally biased region" description="Basic and acidic residues" evidence="3">
    <location>
        <begin position="119"/>
        <end position="135"/>
    </location>
</feature>
<dbReference type="PROSITE" id="PS50118">
    <property type="entry name" value="HMG_BOX_2"/>
    <property type="match status" value="1"/>
</dbReference>
<organism evidence="5 6">
    <name type="scientific">Seminavis robusta</name>
    <dbReference type="NCBI Taxonomy" id="568900"/>
    <lineage>
        <taxon>Eukaryota</taxon>
        <taxon>Sar</taxon>
        <taxon>Stramenopiles</taxon>
        <taxon>Ochrophyta</taxon>
        <taxon>Bacillariophyta</taxon>
        <taxon>Bacillariophyceae</taxon>
        <taxon>Bacillariophycidae</taxon>
        <taxon>Naviculales</taxon>
        <taxon>Naviculaceae</taxon>
        <taxon>Seminavis</taxon>
    </lineage>
</organism>
<dbReference type="Gene3D" id="1.10.30.10">
    <property type="entry name" value="High mobility group box domain"/>
    <property type="match status" value="1"/>
</dbReference>
<dbReference type="InterPro" id="IPR009071">
    <property type="entry name" value="HMG_box_dom"/>
</dbReference>
<dbReference type="GO" id="GO:0005634">
    <property type="term" value="C:nucleus"/>
    <property type="evidence" value="ECO:0007669"/>
    <property type="project" value="UniProtKB-UniRule"/>
</dbReference>
<dbReference type="EMBL" id="CAICTM010001218">
    <property type="protein sequence ID" value="CAB9521667.1"/>
    <property type="molecule type" value="Genomic_DNA"/>
</dbReference>
<proteinExistence type="predicted"/>
<feature type="region of interest" description="Disordered" evidence="3">
    <location>
        <begin position="245"/>
        <end position="267"/>
    </location>
</feature>
<dbReference type="PANTHER" id="PTHR48112">
    <property type="entry name" value="HIGH MOBILITY GROUP PROTEIN DSP1"/>
    <property type="match status" value="1"/>
</dbReference>